<sequence>MPRTHRSHEGVSEADLLSVAFPSGGEDIVVEKGGSFPTVEELLPRHPTSLSDFLKDPPATPTPVFSETDQAHIDALRTKYSIPANVDMILAGRDFVEVHRPGYCAFYEYPFVIGYSFPLPPLAEEFCRFYQVCLVQLSPYTLKVLLLLTKYAELAECEVTVHHLLHLFSPSFHRGTMVHLRHRGTKGLVVGTDNRASHEFWHKYFFVRTEHVVSDPARFPERWNENPMGRPPRPIAGIRDWVTRLLPHAAETRDWPAL</sequence>
<keyword evidence="1" id="KW-1185">Reference proteome</keyword>
<dbReference type="AlphaFoldDB" id="A0A1U7V4G9"/>
<reference evidence="2" key="2">
    <citation type="submission" date="2025-08" db="UniProtKB">
        <authorList>
            <consortium name="RefSeq"/>
        </authorList>
    </citation>
    <scope>IDENTIFICATION</scope>
    <source>
        <tissue evidence="2">Leaf</tissue>
    </source>
</reference>
<proteinExistence type="predicted"/>
<reference evidence="1" key="1">
    <citation type="journal article" date="2013" name="Genome Biol.">
        <title>Reference genomes and transcriptomes of Nicotiana sylvestris and Nicotiana tomentosiformis.</title>
        <authorList>
            <person name="Sierro N."/>
            <person name="Battey J.N."/>
            <person name="Ouadi S."/>
            <person name="Bovet L."/>
            <person name="Goepfert S."/>
            <person name="Bakaher N."/>
            <person name="Peitsch M.C."/>
            <person name="Ivanov N.V."/>
        </authorList>
    </citation>
    <scope>NUCLEOTIDE SEQUENCE [LARGE SCALE GENOMIC DNA]</scope>
</reference>
<protein>
    <submittedName>
        <fullName evidence="2">Uncharacterized protein LOC104213478 isoform X1</fullName>
    </submittedName>
</protein>
<dbReference type="Proteomes" id="UP000189701">
    <property type="component" value="Unplaced"/>
</dbReference>
<evidence type="ECO:0000313" key="1">
    <source>
        <dbReference type="Proteomes" id="UP000189701"/>
    </source>
</evidence>
<dbReference type="OrthoDB" id="1750920at2759"/>
<organism evidence="1 2">
    <name type="scientific">Nicotiana sylvestris</name>
    <name type="common">Wood tobacco</name>
    <name type="synonym">South American tobacco</name>
    <dbReference type="NCBI Taxonomy" id="4096"/>
    <lineage>
        <taxon>Eukaryota</taxon>
        <taxon>Viridiplantae</taxon>
        <taxon>Streptophyta</taxon>
        <taxon>Embryophyta</taxon>
        <taxon>Tracheophyta</taxon>
        <taxon>Spermatophyta</taxon>
        <taxon>Magnoliopsida</taxon>
        <taxon>eudicotyledons</taxon>
        <taxon>Gunneridae</taxon>
        <taxon>Pentapetalae</taxon>
        <taxon>asterids</taxon>
        <taxon>lamiids</taxon>
        <taxon>Solanales</taxon>
        <taxon>Solanaceae</taxon>
        <taxon>Nicotianoideae</taxon>
        <taxon>Nicotianeae</taxon>
        <taxon>Nicotiana</taxon>
    </lineage>
</organism>
<evidence type="ECO:0000313" key="2">
    <source>
        <dbReference type="RefSeq" id="XP_009761288.1"/>
    </source>
</evidence>
<accession>A0A1U7V4G9</accession>
<gene>
    <name evidence="2" type="primary">LOC104213478</name>
</gene>
<dbReference type="RefSeq" id="XP_009761288.1">
    <property type="nucleotide sequence ID" value="XM_009762986.1"/>
</dbReference>
<name>A0A1U7V4G9_NICSY</name>